<reference evidence="4 5" key="1">
    <citation type="submission" date="2018-09" db="EMBL/GenBank/DDBJ databases">
        <authorList>
            <person name="Handem S."/>
        </authorList>
    </citation>
    <scope>NUCLEOTIDE SEQUENCE [LARGE SCALE GENOMIC DNA]</scope>
    <source>
        <strain evidence="4 5">Spain2270</strain>
    </source>
</reference>
<dbReference type="EMBL" id="RAHZ01000055">
    <property type="protein sequence ID" value="RJY07806.1"/>
    <property type="molecule type" value="Genomic_DNA"/>
</dbReference>
<dbReference type="GeneID" id="45219006"/>
<dbReference type="Gene3D" id="1.10.260.40">
    <property type="entry name" value="lambda repressor-like DNA-binding domains"/>
    <property type="match status" value="1"/>
</dbReference>
<keyword evidence="5" id="KW-1185">Reference proteome</keyword>
<evidence type="ECO:0000259" key="2">
    <source>
        <dbReference type="PROSITE" id="PS50943"/>
    </source>
</evidence>
<dbReference type="CDD" id="cd00093">
    <property type="entry name" value="HTH_XRE"/>
    <property type="match status" value="1"/>
</dbReference>
<protein>
    <submittedName>
        <fullName evidence="3">Helix-turn-helix transcriptional regulator</fullName>
    </submittedName>
    <submittedName>
        <fullName evidence="4">XRE family transcriptional regulator</fullName>
    </submittedName>
</protein>
<dbReference type="Pfam" id="PF01381">
    <property type="entry name" value="HTH_3"/>
    <property type="match status" value="1"/>
</dbReference>
<dbReference type="PROSITE" id="PS50943">
    <property type="entry name" value="HTH_CROC1"/>
    <property type="match status" value="1"/>
</dbReference>
<evidence type="ECO:0000256" key="1">
    <source>
        <dbReference type="ARBA" id="ARBA00023125"/>
    </source>
</evidence>
<dbReference type="GO" id="GO:0003677">
    <property type="term" value="F:DNA binding"/>
    <property type="evidence" value="ECO:0007669"/>
    <property type="project" value="UniProtKB-KW"/>
</dbReference>
<evidence type="ECO:0000313" key="4">
    <source>
        <dbReference type="EMBL" id="RJY07806.1"/>
    </source>
</evidence>
<comment type="caution">
    <text evidence="3">The sequence shown here is derived from an EMBL/GenBank/DDBJ whole genome shotgun (WGS) entry which is preliminary data.</text>
</comment>
<dbReference type="RefSeq" id="WP_001169630.1">
    <property type="nucleotide sequence ID" value="NZ_CKBD01000003.1"/>
</dbReference>
<evidence type="ECO:0000313" key="6">
    <source>
        <dbReference type="Proteomes" id="UP000743672"/>
    </source>
</evidence>
<dbReference type="OMA" id="LKMARIK"/>
<feature type="domain" description="HTH cro/C1-type" evidence="2">
    <location>
        <begin position="6"/>
        <end position="60"/>
    </location>
</feature>
<dbReference type="Proteomes" id="UP000285038">
    <property type="component" value="Unassembled WGS sequence"/>
</dbReference>
<proteinExistence type="predicted"/>
<name>A0AA94UL09_9STRE</name>
<reference evidence="3" key="2">
    <citation type="journal article" date="2020" name="J. Clin. Microbiol.">
        <title>Streptococcus pseudopneumoniae: Use of whole genome sequences to validate methods used for identification.</title>
        <authorList>
            <person name="Jensen C.S."/>
            <person name="Iversen K.H."/>
            <person name="Dargis R."/>
            <person name="Shewmaker P."/>
            <person name="Rasmussen S."/>
            <person name="Christensen J.J."/>
            <person name="Nielsen X.C."/>
        </authorList>
    </citation>
    <scope>NUCLEOTIDE SEQUENCE</scope>
    <source>
        <strain evidence="3">256-03</strain>
    </source>
</reference>
<gene>
    <name evidence="4" type="ORF">D6867_08610</name>
    <name evidence="3" type="ORF">IAI20_09840</name>
</gene>
<dbReference type="InterPro" id="IPR010982">
    <property type="entry name" value="Lambda_DNA-bd_dom_sf"/>
</dbReference>
<dbReference type="InterPro" id="IPR001387">
    <property type="entry name" value="Cro/C1-type_HTH"/>
</dbReference>
<evidence type="ECO:0000313" key="3">
    <source>
        <dbReference type="EMBL" id="MBF9674354.1"/>
    </source>
</evidence>
<dbReference type="AlphaFoldDB" id="A0AA94UL09"/>
<dbReference type="EMBL" id="JACSZI010000058">
    <property type="protein sequence ID" value="MBF9674354.1"/>
    <property type="molecule type" value="Genomic_DNA"/>
</dbReference>
<dbReference type="PANTHER" id="PTHR46558:SF4">
    <property type="entry name" value="DNA-BIDING PHAGE PROTEIN"/>
    <property type="match status" value="1"/>
</dbReference>
<dbReference type="Proteomes" id="UP000743672">
    <property type="component" value="Unassembled WGS sequence"/>
</dbReference>
<organism evidence="3 6">
    <name type="scientific">Streptococcus pseudopneumoniae</name>
    <dbReference type="NCBI Taxonomy" id="257758"/>
    <lineage>
        <taxon>Bacteria</taxon>
        <taxon>Bacillati</taxon>
        <taxon>Bacillota</taxon>
        <taxon>Bacilli</taxon>
        <taxon>Lactobacillales</taxon>
        <taxon>Streptococcaceae</taxon>
        <taxon>Streptococcus</taxon>
    </lineage>
</organism>
<keyword evidence="1" id="KW-0238">DNA-binding</keyword>
<sequence length="70" mass="8261">MQKISLKMARIKTGMTQEEIAKKLGISRNTYMDYERYDTPMRITTAIDFCRIVDIPLDEIFFEKNYTSSV</sequence>
<dbReference type="SUPFAM" id="SSF47413">
    <property type="entry name" value="lambda repressor-like DNA-binding domains"/>
    <property type="match status" value="1"/>
</dbReference>
<dbReference type="SMART" id="SM00530">
    <property type="entry name" value="HTH_XRE"/>
    <property type="match status" value="1"/>
</dbReference>
<accession>A0AA94UL09</accession>
<evidence type="ECO:0000313" key="5">
    <source>
        <dbReference type="Proteomes" id="UP000285038"/>
    </source>
</evidence>
<dbReference type="PANTHER" id="PTHR46558">
    <property type="entry name" value="TRACRIPTIONAL REGULATORY PROTEIN-RELATED-RELATED"/>
    <property type="match status" value="1"/>
</dbReference>